<dbReference type="AlphaFoldDB" id="A0A5A5TK72"/>
<proteinExistence type="predicted"/>
<name>A0A5A5TK72_9CHLR</name>
<feature type="region of interest" description="Disordered" evidence="1">
    <location>
        <begin position="1"/>
        <end position="20"/>
    </location>
</feature>
<organism evidence="2 3">
    <name type="scientific">Dictyobacter arantiisoli</name>
    <dbReference type="NCBI Taxonomy" id="2014874"/>
    <lineage>
        <taxon>Bacteria</taxon>
        <taxon>Bacillati</taxon>
        <taxon>Chloroflexota</taxon>
        <taxon>Ktedonobacteria</taxon>
        <taxon>Ktedonobacterales</taxon>
        <taxon>Dictyobacteraceae</taxon>
        <taxon>Dictyobacter</taxon>
    </lineage>
</organism>
<evidence type="ECO:0000313" key="2">
    <source>
        <dbReference type="EMBL" id="GCF11476.1"/>
    </source>
</evidence>
<protein>
    <submittedName>
        <fullName evidence="2">Uncharacterized protein</fullName>
    </submittedName>
</protein>
<sequence>MQQEYQQRVREIKTDADTGKTLTTESLPLHSIPGIMYALKSARYLRDTSLERIDIEKNADALVTPETHEMGELFYEHEVIPSQSKEAAAQQRYDEIINVWKAFQERLKNEA</sequence>
<keyword evidence="3" id="KW-1185">Reference proteome</keyword>
<evidence type="ECO:0000313" key="3">
    <source>
        <dbReference type="Proteomes" id="UP000322530"/>
    </source>
</evidence>
<dbReference type="Proteomes" id="UP000322530">
    <property type="component" value="Unassembled WGS sequence"/>
</dbReference>
<accession>A0A5A5TK72</accession>
<comment type="caution">
    <text evidence="2">The sequence shown here is derived from an EMBL/GenBank/DDBJ whole genome shotgun (WGS) entry which is preliminary data.</text>
</comment>
<evidence type="ECO:0000256" key="1">
    <source>
        <dbReference type="SAM" id="MobiDB-lite"/>
    </source>
</evidence>
<dbReference type="EMBL" id="BIXY01000115">
    <property type="protein sequence ID" value="GCF11476.1"/>
    <property type="molecule type" value="Genomic_DNA"/>
</dbReference>
<gene>
    <name evidence="2" type="ORF">KDI_50400</name>
</gene>
<reference evidence="2 3" key="1">
    <citation type="submission" date="2019-01" db="EMBL/GenBank/DDBJ databases">
        <title>Draft genome sequence of Dictyobacter sp. Uno17.</title>
        <authorList>
            <person name="Wang C.M."/>
            <person name="Zheng Y."/>
            <person name="Sakai Y."/>
            <person name="Abe K."/>
            <person name="Yokota A."/>
            <person name="Yabe S."/>
        </authorList>
    </citation>
    <scope>NUCLEOTIDE SEQUENCE [LARGE SCALE GENOMIC DNA]</scope>
    <source>
        <strain evidence="2 3">Uno17</strain>
    </source>
</reference>
<feature type="compositionally biased region" description="Basic and acidic residues" evidence="1">
    <location>
        <begin position="7"/>
        <end position="18"/>
    </location>
</feature>